<dbReference type="Proteomes" id="UP001347796">
    <property type="component" value="Unassembled WGS sequence"/>
</dbReference>
<feature type="coiled-coil region" evidence="4">
    <location>
        <begin position="197"/>
        <end position="242"/>
    </location>
</feature>
<dbReference type="PANTHER" id="PTHR10903:SF184">
    <property type="entry name" value="GTP-BINDING PROTEIN A"/>
    <property type="match status" value="1"/>
</dbReference>
<evidence type="ECO:0000256" key="1">
    <source>
        <dbReference type="ARBA" id="ARBA00008535"/>
    </source>
</evidence>
<evidence type="ECO:0000313" key="6">
    <source>
        <dbReference type="EMBL" id="KAK6174071.1"/>
    </source>
</evidence>
<dbReference type="FunFam" id="3.40.50.300:FF:000366">
    <property type="entry name" value="GTPase, IMAP family member 2"/>
    <property type="match status" value="1"/>
</dbReference>
<protein>
    <recommendedName>
        <fullName evidence="5">AIG1-type G domain-containing protein</fullName>
    </recommendedName>
</protein>
<dbReference type="PROSITE" id="PS51720">
    <property type="entry name" value="G_AIG1"/>
    <property type="match status" value="1"/>
</dbReference>
<dbReference type="AlphaFoldDB" id="A0AAN8PLL7"/>
<sequence length="285" mass="32570">MVLVGKTGTGKSETGNSLLKYKKFKTSSCGNSETSQCEFGTRVVEDRFKLMIVDTPGLYDTRKPTKETANDLIRCIGLTSPGPHVFVFVMTVGRFTKEERDTINNLKHIFGEQVMKFVVCLFTCKDKLIRDELTLDQYLQRCPEALKSIIKECNGRCLAINNYADPVNLEKDVDGVLKVVRETIQSNNGECYTGAMYEAAEKVYNEYLQKKEEEKHKKERELEERERRLERAEKDVREQFRKDILGSSPLLGVAMGLVVASLKHTGIHFHFDRSGQFKVTPYFTL</sequence>
<comment type="caution">
    <text evidence="6">The sequence shown here is derived from an EMBL/GenBank/DDBJ whole genome shotgun (WGS) entry which is preliminary data.</text>
</comment>
<evidence type="ECO:0000259" key="5">
    <source>
        <dbReference type="PROSITE" id="PS51720"/>
    </source>
</evidence>
<evidence type="ECO:0000256" key="4">
    <source>
        <dbReference type="SAM" id="Coils"/>
    </source>
</evidence>
<dbReference type="PANTHER" id="PTHR10903">
    <property type="entry name" value="GTPASE, IMAP FAMILY MEMBER-RELATED"/>
    <property type="match status" value="1"/>
</dbReference>
<dbReference type="Pfam" id="PF04548">
    <property type="entry name" value="AIG1"/>
    <property type="match status" value="1"/>
</dbReference>
<dbReference type="InterPro" id="IPR045058">
    <property type="entry name" value="GIMA/IAN/Toc"/>
</dbReference>
<evidence type="ECO:0000313" key="7">
    <source>
        <dbReference type="Proteomes" id="UP001347796"/>
    </source>
</evidence>
<organism evidence="6 7">
    <name type="scientific">Patella caerulea</name>
    <name type="common">Rayed Mediterranean limpet</name>
    <dbReference type="NCBI Taxonomy" id="87958"/>
    <lineage>
        <taxon>Eukaryota</taxon>
        <taxon>Metazoa</taxon>
        <taxon>Spiralia</taxon>
        <taxon>Lophotrochozoa</taxon>
        <taxon>Mollusca</taxon>
        <taxon>Gastropoda</taxon>
        <taxon>Patellogastropoda</taxon>
        <taxon>Patelloidea</taxon>
        <taxon>Patellidae</taxon>
        <taxon>Patella</taxon>
    </lineage>
</organism>
<feature type="domain" description="AIG1-type G" evidence="5">
    <location>
        <begin position="1"/>
        <end position="201"/>
    </location>
</feature>
<comment type="similarity">
    <text evidence="1">Belongs to the TRAFAC class TrmE-Era-EngA-EngB-Septin-like GTPase superfamily. AIG1/Toc34/Toc159-like paraseptin GTPase family. IAN subfamily.</text>
</comment>
<dbReference type="Gene3D" id="3.40.50.300">
    <property type="entry name" value="P-loop containing nucleotide triphosphate hydrolases"/>
    <property type="match status" value="1"/>
</dbReference>
<proteinExistence type="inferred from homology"/>
<keyword evidence="2" id="KW-0547">Nucleotide-binding</keyword>
<name>A0AAN8PLL7_PATCE</name>
<keyword evidence="7" id="KW-1185">Reference proteome</keyword>
<dbReference type="GO" id="GO:0005525">
    <property type="term" value="F:GTP binding"/>
    <property type="evidence" value="ECO:0007669"/>
    <property type="project" value="UniProtKB-KW"/>
</dbReference>
<dbReference type="EMBL" id="JAZGQO010000011">
    <property type="protein sequence ID" value="KAK6174071.1"/>
    <property type="molecule type" value="Genomic_DNA"/>
</dbReference>
<keyword evidence="4" id="KW-0175">Coiled coil</keyword>
<reference evidence="6 7" key="1">
    <citation type="submission" date="2024-01" db="EMBL/GenBank/DDBJ databases">
        <title>The genome of the rayed Mediterranean limpet Patella caerulea (Linnaeus, 1758).</title>
        <authorList>
            <person name="Anh-Thu Weber A."/>
            <person name="Halstead-Nussloch G."/>
        </authorList>
    </citation>
    <scope>NUCLEOTIDE SEQUENCE [LARGE SCALE GENOMIC DNA]</scope>
    <source>
        <strain evidence="6">AATW-2023a</strain>
        <tissue evidence="6">Whole specimen</tissue>
    </source>
</reference>
<gene>
    <name evidence="6" type="ORF">SNE40_017416</name>
</gene>
<evidence type="ECO:0000256" key="2">
    <source>
        <dbReference type="ARBA" id="ARBA00022741"/>
    </source>
</evidence>
<keyword evidence="3" id="KW-0342">GTP-binding</keyword>
<dbReference type="SUPFAM" id="SSF52540">
    <property type="entry name" value="P-loop containing nucleoside triphosphate hydrolases"/>
    <property type="match status" value="1"/>
</dbReference>
<accession>A0AAN8PLL7</accession>
<dbReference type="InterPro" id="IPR027417">
    <property type="entry name" value="P-loop_NTPase"/>
</dbReference>
<evidence type="ECO:0000256" key="3">
    <source>
        <dbReference type="ARBA" id="ARBA00023134"/>
    </source>
</evidence>
<dbReference type="InterPro" id="IPR006703">
    <property type="entry name" value="G_AIG1"/>
</dbReference>